<name>A0A5J4WQE0_9EUKA</name>
<feature type="region of interest" description="Disordered" evidence="1">
    <location>
        <begin position="245"/>
        <end position="273"/>
    </location>
</feature>
<evidence type="ECO:0000256" key="1">
    <source>
        <dbReference type="SAM" id="MobiDB-lite"/>
    </source>
</evidence>
<proteinExistence type="predicted"/>
<protein>
    <submittedName>
        <fullName evidence="2">Uncharacterized protein</fullName>
    </submittedName>
</protein>
<organism evidence="2 3">
    <name type="scientific">Streblomastix strix</name>
    <dbReference type="NCBI Taxonomy" id="222440"/>
    <lineage>
        <taxon>Eukaryota</taxon>
        <taxon>Metamonada</taxon>
        <taxon>Preaxostyla</taxon>
        <taxon>Oxymonadida</taxon>
        <taxon>Streblomastigidae</taxon>
        <taxon>Streblomastix</taxon>
    </lineage>
</organism>
<reference evidence="2 3" key="1">
    <citation type="submission" date="2019-03" db="EMBL/GenBank/DDBJ databases">
        <title>Single cell metagenomics reveals metabolic interactions within the superorganism composed of flagellate Streblomastix strix and complex community of Bacteroidetes bacteria on its surface.</title>
        <authorList>
            <person name="Treitli S.C."/>
            <person name="Kolisko M."/>
            <person name="Husnik F."/>
            <person name="Keeling P."/>
            <person name="Hampl V."/>
        </authorList>
    </citation>
    <scope>NUCLEOTIDE SEQUENCE [LARGE SCALE GENOMIC DNA]</scope>
    <source>
        <strain evidence="2">ST1C</strain>
    </source>
</reference>
<comment type="caution">
    <text evidence="2">The sequence shown here is derived from an EMBL/GenBank/DDBJ whole genome shotgun (WGS) entry which is preliminary data.</text>
</comment>
<dbReference type="EMBL" id="SNRW01001220">
    <property type="protein sequence ID" value="KAA6397264.1"/>
    <property type="molecule type" value="Genomic_DNA"/>
</dbReference>
<dbReference type="AlphaFoldDB" id="A0A5J4WQE0"/>
<accession>A0A5J4WQE0</accession>
<dbReference type="Proteomes" id="UP000324800">
    <property type="component" value="Unassembled WGS sequence"/>
</dbReference>
<sequence length="289" mass="32307">MGTTDEDEIFGHDILAELESRVSSSSITPVKDLCNRAIVQVLAEQDDRALIRDNQDDDQLKTASQASLTATMRSQSVLRAMVKDQAQNDNTSTDGLAGTALIVREAIRNRRDFFWDVSKDVLPEISKDARRLVEVKPPESSEELKIPKITEELQDALKVTQEKNNIIITMLLGVTASMIEGIFDPDRLEVALTLAVETKGTLSAARRGHTYGFHQNTSAREILTDPSFDTAKRVKERFPLRSFHDAKKADKSTAKSGFFRQKGREKARQNGLFFDPATKAEVKKEVKET</sequence>
<gene>
    <name evidence="2" type="ORF">EZS28_007206</name>
</gene>
<evidence type="ECO:0000313" key="3">
    <source>
        <dbReference type="Proteomes" id="UP000324800"/>
    </source>
</evidence>
<evidence type="ECO:0000313" key="2">
    <source>
        <dbReference type="EMBL" id="KAA6397264.1"/>
    </source>
</evidence>